<keyword evidence="3" id="KW-1185">Reference proteome</keyword>
<reference evidence="2 3" key="1">
    <citation type="submission" date="2015-01" db="EMBL/GenBank/DDBJ databases">
        <title>The Genome Sequence of Cryptococcus gattii CA1873.</title>
        <authorList>
            <consortium name="The Broad Institute Genomics Platform"/>
            <person name="Cuomo C."/>
            <person name="Litvintseva A."/>
            <person name="Chen Y."/>
            <person name="Heitman J."/>
            <person name="Sun S."/>
            <person name="Springer D."/>
            <person name="Dromer F."/>
            <person name="Young S."/>
            <person name="Zeng Q."/>
            <person name="Gargeya S."/>
            <person name="Abouelleil A."/>
            <person name="Alvarado L."/>
            <person name="Chapman S.B."/>
            <person name="Gainer-Dewar J."/>
            <person name="Goldberg J."/>
            <person name="Griggs A."/>
            <person name="Gujja S."/>
            <person name="Hansen M."/>
            <person name="Howarth C."/>
            <person name="Imamovic A."/>
            <person name="Larimer J."/>
            <person name="Murphy C."/>
            <person name="Naylor J."/>
            <person name="Pearson M."/>
            <person name="Priest M."/>
            <person name="Roberts A."/>
            <person name="Saif S."/>
            <person name="Shea T."/>
            <person name="Sykes S."/>
            <person name="Wortman J."/>
            <person name="Nusbaum C."/>
            <person name="Birren B."/>
        </authorList>
    </citation>
    <scope>NUCLEOTIDE SEQUENCE [LARGE SCALE GENOMIC DNA]</scope>
    <source>
        <strain evidence="2 3">CA1873</strain>
    </source>
</reference>
<dbReference type="Proteomes" id="UP000053800">
    <property type="component" value="Unassembled WGS sequence"/>
</dbReference>
<dbReference type="EMBL" id="KN848890">
    <property type="protein sequence ID" value="KIR68558.1"/>
    <property type="molecule type" value="Genomic_DNA"/>
</dbReference>
<sequence>MSPGTGLSHHRSRTVAAPPSEFPKNRMGMSTATPLHLTSQTTHPLLPLVFFPSEPIRPPQINTPISQVCFPYYLPKSGPNDRFLYLAHLPVRAKSLHSSFTVDFMGAAERRAQNCIPYLLGTDSRPVIKLNERKCKPLSFEDIRRDGFKMLGTMVRSRKGR</sequence>
<name>A0ABR5BIB3_CRYGA</name>
<evidence type="ECO:0000313" key="2">
    <source>
        <dbReference type="EMBL" id="KIR68558.1"/>
    </source>
</evidence>
<accession>A0ABR5BIB3</accession>
<organism evidence="2 3">
    <name type="scientific">Cryptococcus bacillisporus CA1873</name>
    <dbReference type="NCBI Taxonomy" id="1296111"/>
    <lineage>
        <taxon>Eukaryota</taxon>
        <taxon>Fungi</taxon>
        <taxon>Dikarya</taxon>
        <taxon>Basidiomycota</taxon>
        <taxon>Agaricomycotina</taxon>
        <taxon>Tremellomycetes</taxon>
        <taxon>Tremellales</taxon>
        <taxon>Cryptococcaceae</taxon>
        <taxon>Cryptococcus</taxon>
        <taxon>Cryptococcus gattii species complex</taxon>
    </lineage>
</organism>
<proteinExistence type="predicted"/>
<protein>
    <recommendedName>
        <fullName evidence="4">Velvet domain-containing protein</fullName>
    </recommendedName>
</protein>
<gene>
    <name evidence="2" type="ORF">I314_00979</name>
</gene>
<evidence type="ECO:0000256" key="1">
    <source>
        <dbReference type="SAM" id="MobiDB-lite"/>
    </source>
</evidence>
<evidence type="ECO:0000313" key="3">
    <source>
        <dbReference type="Proteomes" id="UP000053800"/>
    </source>
</evidence>
<evidence type="ECO:0008006" key="4">
    <source>
        <dbReference type="Google" id="ProtNLM"/>
    </source>
</evidence>
<feature type="region of interest" description="Disordered" evidence="1">
    <location>
        <begin position="1"/>
        <end position="26"/>
    </location>
</feature>